<reference evidence="2 3" key="1">
    <citation type="submission" date="2018-03" db="EMBL/GenBank/DDBJ databases">
        <title>Genomic Encyclopedia of Archaeal and Bacterial Type Strains, Phase II (KMG-II): from individual species to whole genera.</title>
        <authorList>
            <person name="Goeker M."/>
        </authorList>
    </citation>
    <scope>NUCLEOTIDE SEQUENCE [LARGE SCALE GENOMIC DNA]</scope>
    <source>
        <strain evidence="2 3">DSM 44946</strain>
    </source>
</reference>
<organism evidence="2 3">
    <name type="scientific">Planifilum fimeticola</name>
    <dbReference type="NCBI Taxonomy" id="201975"/>
    <lineage>
        <taxon>Bacteria</taxon>
        <taxon>Bacillati</taxon>
        <taxon>Bacillota</taxon>
        <taxon>Bacilli</taxon>
        <taxon>Bacillales</taxon>
        <taxon>Thermoactinomycetaceae</taxon>
        <taxon>Planifilum</taxon>
    </lineage>
</organism>
<evidence type="ECO:0000313" key="3">
    <source>
        <dbReference type="Proteomes" id="UP000237797"/>
    </source>
</evidence>
<dbReference type="SUPFAM" id="SSF55729">
    <property type="entry name" value="Acyl-CoA N-acyltransferases (Nat)"/>
    <property type="match status" value="1"/>
</dbReference>
<dbReference type="PROSITE" id="PS51186">
    <property type="entry name" value="GNAT"/>
    <property type="match status" value="1"/>
</dbReference>
<name>A0A2T0LAF2_9BACL</name>
<dbReference type="GO" id="GO:0008999">
    <property type="term" value="F:protein-N-terminal-alanine acetyltransferase activity"/>
    <property type="evidence" value="ECO:0007669"/>
    <property type="project" value="TreeGrafter"/>
</dbReference>
<keyword evidence="3" id="KW-1185">Reference proteome</keyword>
<accession>A0A2T0LAF2</accession>
<proteinExistence type="predicted"/>
<dbReference type="InterPro" id="IPR000182">
    <property type="entry name" value="GNAT_dom"/>
</dbReference>
<dbReference type="AlphaFoldDB" id="A0A2T0LAF2"/>
<sequence length="188" mass="21386">MLSHRIDQSTELKLLERHHAGAIFRLVDANRDHLRPWFFWVDETKNVSDSEQFVQKALEGFARGTEIHLGIWVDGEMAGIVGAHTIDRIKCYAEIGYWLGERFQGRGIVTRAVRALIDELLGERGLNRVEIRCAASNRRSQGVAERLGFRREGRLKKATLVRGEFEDLLLFGMLAEEWRAGKGEGAGR</sequence>
<dbReference type="InterPro" id="IPR016181">
    <property type="entry name" value="Acyl_CoA_acyltransferase"/>
</dbReference>
<dbReference type="PANTHER" id="PTHR43441">
    <property type="entry name" value="RIBOSOMAL-PROTEIN-SERINE ACETYLTRANSFERASE"/>
    <property type="match status" value="1"/>
</dbReference>
<feature type="domain" description="N-acetyltransferase" evidence="1">
    <location>
        <begin position="24"/>
        <end position="172"/>
    </location>
</feature>
<dbReference type="PANTHER" id="PTHR43441:SF12">
    <property type="entry name" value="RIBOSOMAL N-ACETYLTRANSFERASE YDAF-RELATED"/>
    <property type="match status" value="1"/>
</dbReference>
<dbReference type="Gene3D" id="3.40.630.30">
    <property type="match status" value="1"/>
</dbReference>
<dbReference type="Pfam" id="PF13302">
    <property type="entry name" value="Acetyltransf_3"/>
    <property type="match status" value="1"/>
</dbReference>
<dbReference type="EMBL" id="PVNE01000037">
    <property type="protein sequence ID" value="PRX38787.1"/>
    <property type="molecule type" value="Genomic_DNA"/>
</dbReference>
<dbReference type="GO" id="GO:0005737">
    <property type="term" value="C:cytoplasm"/>
    <property type="evidence" value="ECO:0007669"/>
    <property type="project" value="TreeGrafter"/>
</dbReference>
<comment type="caution">
    <text evidence="2">The sequence shown here is derived from an EMBL/GenBank/DDBJ whole genome shotgun (WGS) entry which is preliminary data.</text>
</comment>
<dbReference type="Proteomes" id="UP000237797">
    <property type="component" value="Unassembled WGS sequence"/>
</dbReference>
<dbReference type="InterPro" id="IPR051908">
    <property type="entry name" value="Ribosomal_N-acetyltransferase"/>
</dbReference>
<evidence type="ECO:0000313" key="2">
    <source>
        <dbReference type="EMBL" id="PRX38787.1"/>
    </source>
</evidence>
<dbReference type="OrthoDB" id="9784707at2"/>
<gene>
    <name evidence="2" type="ORF">CLV97_13720</name>
</gene>
<evidence type="ECO:0000259" key="1">
    <source>
        <dbReference type="PROSITE" id="PS51186"/>
    </source>
</evidence>
<dbReference type="GO" id="GO:1990189">
    <property type="term" value="F:protein N-terminal-serine acetyltransferase activity"/>
    <property type="evidence" value="ECO:0007669"/>
    <property type="project" value="TreeGrafter"/>
</dbReference>
<keyword evidence="2" id="KW-0808">Transferase</keyword>
<protein>
    <submittedName>
        <fullName evidence="2">Ribosomal-protein-serine acetyltransferase</fullName>
    </submittedName>
</protein>
<dbReference type="RefSeq" id="WP_106346617.1">
    <property type="nucleotide sequence ID" value="NZ_PVNE01000037.1"/>
</dbReference>